<dbReference type="PhylomeDB" id="A7SG42"/>
<evidence type="ECO:0000256" key="1">
    <source>
        <dbReference type="ARBA" id="ARBA00022737"/>
    </source>
</evidence>
<dbReference type="KEGG" id="nve:5508829"/>
<dbReference type="AlphaFoldDB" id="A7SG42"/>
<reference evidence="3 4" key="1">
    <citation type="journal article" date="2007" name="Science">
        <title>Sea anemone genome reveals ancestral eumetazoan gene repertoire and genomic organization.</title>
        <authorList>
            <person name="Putnam N.H."/>
            <person name="Srivastava M."/>
            <person name="Hellsten U."/>
            <person name="Dirks B."/>
            <person name="Chapman J."/>
            <person name="Salamov A."/>
            <person name="Terry A."/>
            <person name="Shapiro H."/>
            <person name="Lindquist E."/>
            <person name="Kapitonov V.V."/>
            <person name="Jurka J."/>
            <person name="Genikhovich G."/>
            <person name="Grigoriev I.V."/>
            <person name="Lucas S.M."/>
            <person name="Steele R.E."/>
            <person name="Finnerty J.R."/>
            <person name="Technau U."/>
            <person name="Martindale M.Q."/>
            <person name="Rokhsar D.S."/>
        </authorList>
    </citation>
    <scope>NUCLEOTIDE SEQUENCE [LARGE SCALE GENOMIC DNA]</scope>
    <source>
        <strain evidence="4">CH2 X CH6</strain>
    </source>
</reference>
<dbReference type="FunFam" id="2.20.100.10:FF:000001">
    <property type="entry name" value="semaphorin-5A isoform X1"/>
    <property type="match status" value="1"/>
</dbReference>
<dbReference type="InterPro" id="IPR000884">
    <property type="entry name" value="TSP1_rpt"/>
</dbReference>
<gene>
    <name evidence="3" type="ORF">NEMVEDRAFT_v1g117067</name>
</gene>
<protein>
    <submittedName>
        <fullName evidence="3">Uncharacterized protein</fullName>
    </submittedName>
</protein>
<feature type="non-terminal residue" evidence="3">
    <location>
        <position position="118"/>
    </location>
</feature>
<dbReference type="Pfam" id="PF00090">
    <property type="entry name" value="TSP_1"/>
    <property type="match status" value="2"/>
</dbReference>
<dbReference type="FunFam" id="2.20.100.10:FF:000002">
    <property type="entry name" value="Unc-5 netrin receptor C"/>
    <property type="match status" value="1"/>
</dbReference>
<dbReference type="InParanoid" id="A7SG42"/>
<sequence>DGGYSKWSEFTECSVSCGGGVRTRVRTCTLPSPKYGGLNCSVLGKPLQVYRCNLLPCPVHGGYSNWGEYGACSKTCGGGEQERHRGCDNPAPQFGGKNCREMELGDDLESRQCNTEPC</sequence>
<accession>A7SG42</accession>
<dbReference type="OrthoDB" id="407616at2759"/>
<dbReference type="HOGENOM" id="CLU_047129_1_0_1"/>
<evidence type="ECO:0000256" key="2">
    <source>
        <dbReference type="ARBA" id="ARBA00023157"/>
    </source>
</evidence>
<organism evidence="3 4">
    <name type="scientific">Nematostella vectensis</name>
    <name type="common">Starlet sea anemone</name>
    <dbReference type="NCBI Taxonomy" id="45351"/>
    <lineage>
        <taxon>Eukaryota</taxon>
        <taxon>Metazoa</taxon>
        <taxon>Cnidaria</taxon>
        <taxon>Anthozoa</taxon>
        <taxon>Hexacorallia</taxon>
        <taxon>Actiniaria</taxon>
        <taxon>Edwardsiidae</taxon>
        <taxon>Nematostella</taxon>
    </lineage>
</organism>
<evidence type="ECO:0000313" key="4">
    <source>
        <dbReference type="Proteomes" id="UP000001593"/>
    </source>
</evidence>
<dbReference type="SMART" id="SM00209">
    <property type="entry name" value="TSP1"/>
    <property type="match status" value="2"/>
</dbReference>
<keyword evidence="1" id="KW-0677">Repeat</keyword>
<evidence type="ECO:0000313" key="3">
    <source>
        <dbReference type="EMBL" id="EDO37329.1"/>
    </source>
</evidence>
<dbReference type="InterPro" id="IPR052065">
    <property type="entry name" value="Compl_asym_regulator"/>
</dbReference>
<keyword evidence="4" id="KW-1185">Reference proteome</keyword>
<dbReference type="STRING" id="45351.A7SG42"/>
<name>A7SG42_NEMVE</name>
<proteinExistence type="predicted"/>
<dbReference type="Proteomes" id="UP000001593">
    <property type="component" value="Unassembled WGS sequence"/>
</dbReference>
<keyword evidence="2" id="KW-1015">Disulfide bond</keyword>
<dbReference type="SUPFAM" id="SSF82895">
    <property type="entry name" value="TSP-1 type 1 repeat"/>
    <property type="match status" value="2"/>
</dbReference>
<dbReference type="eggNOG" id="KOG3611">
    <property type="taxonomic scope" value="Eukaryota"/>
</dbReference>
<dbReference type="PANTHER" id="PTHR22906">
    <property type="entry name" value="PROPERDIN"/>
    <property type="match status" value="1"/>
</dbReference>
<feature type="non-terminal residue" evidence="3">
    <location>
        <position position="1"/>
    </location>
</feature>
<dbReference type="PROSITE" id="PS50092">
    <property type="entry name" value="TSP1"/>
    <property type="match status" value="2"/>
</dbReference>
<dbReference type="InterPro" id="IPR036383">
    <property type="entry name" value="TSP1_rpt_sf"/>
</dbReference>
<dbReference type="EMBL" id="DS469649">
    <property type="protein sequence ID" value="EDO37329.1"/>
    <property type="molecule type" value="Genomic_DNA"/>
</dbReference>
<dbReference type="PANTHER" id="PTHR22906:SF54">
    <property type="entry name" value="IG-LIKE DOMAIN-CONTAINING PROTEIN"/>
    <property type="match status" value="1"/>
</dbReference>
<dbReference type="Gene3D" id="2.20.100.10">
    <property type="entry name" value="Thrombospondin type-1 (TSP1) repeat"/>
    <property type="match status" value="2"/>
</dbReference>